<proteinExistence type="predicted"/>
<protein>
    <submittedName>
        <fullName evidence="1">DUF2793 domain-containing protein</fullName>
    </submittedName>
</protein>
<dbReference type="InterPro" id="IPR021251">
    <property type="entry name" value="DUF2793"/>
</dbReference>
<gene>
    <name evidence="1" type="ORF">GXX24_04525</name>
</gene>
<dbReference type="Pfam" id="PF10983">
    <property type="entry name" value="DUF2793"/>
    <property type="match status" value="1"/>
</dbReference>
<dbReference type="RefSeq" id="WP_303729496.1">
    <property type="nucleotide sequence ID" value="NZ_DULP01000071.1"/>
</dbReference>
<sequence length="240" mass="24040">MADNTANLLLPYIMAAQAQKHVTHNEALRLLDGVVQLSVLDRDLASPPGSPAEGARYIVSGSGTGAWAGWGGDVALWVDGAWFRLPAGPGWLAWVQDEAALCVRIGATWVPLSMGAVGTFATSPGGATTGAAILEETLSGLSGASRTSTIQIPDRAIVLGVSTRTTAAITGAASYDCGIAGEASKFGGSLGIAAGSSNVGVIGPQAFYAGTPIVLTANGGSFTGGAVRIAIHYLACSAPD</sequence>
<evidence type="ECO:0000313" key="1">
    <source>
        <dbReference type="EMBL" id="HHW33396.1"/>
    </source>
</evidence>
<reference evidence="1 2" key="1">
    <citation type="journal article" date="2020" name="Biotechnol. Biofuels">
        <title>New insights from the biogas microbiome by comprehensive genome-resolved metagenomics of nearly 1600 species originating from multiple anaerobic digesters.</title>
        <authorList>
            <person name="Campanaro S."/>
            <person name="Treu L."/>
            <person name="Rodriguez-R L.M."/>
            <person name="Kovalovszki A."/>
            <person name="Ziels R.M."/>
            <person name="Maus I."/>
            <person name="Zhu X."/>
            <person name="Kougias P.G."/>
            <person name="Basile A."/>
            <person name="Luo G."/>
            <person name="Schluter A."/>
            <person name="Konstantinidis K.T."/>
            <person name="Angelidaki I."/>
        </authorList>
    </citation>
    <scope>NUCLEOTIDE SEQUENCE [LARGE SCALE GENOMIC DNA]</scope>
    <source>
        <strain evidence="1">AS04akNAM_125</strain>
    </source>
</reference>
<accession>A0A832PLR6</accession>
<dbReference type="EMBL" id="DULP01000071">
    <property type="protein sequence ID" value="HHW33396.1"/>
    <property type="molecule type" value="Genomic_DNA"/>
</dbReference>
<organism evidence="1 2">
    <name type="scientific">Paracoccus solventivorans</name>
    <dbReference type="NCBI Taxonomy" id="53463"/>
    <lineage>
        <taxon>Bacteria</taxon>
        <taxon>Pseudomonadati</taxon>
        <taxon>Pseudomonadota</taxon>
        <taxon>Alphaproteobacteria</taxon>
        <taxon>Rhodobacterales</taxon>
        <taxon>Paracoccaceae</taxon>
        <taxon>Paracoccus</taxon>
    </lineage>
</organism>
<name>A0A832PLR6_9RHOB</name>
<evidence type="ECO:0000313" key="2">
    <source>
        <dbReference type="Proteomes" id="UP000580830"/>
    </source>
</evidence>
<dbReference type="AlphaFoldDB" id="A0A832PLR6"/>
<comment type="caution">
    <text evidence="1">The sequence shown here is derived from an EMBL/GenBank/DDBJ whole genome shotgun (WGS) entry which is preliminary data.</text>
</comment>
<dbReference type="Proteomes" id="UP000580830">
    <property type="component" value="Unassembled WGS sequence"/>
</dbReference>